<sequence length="771" mass="88174">MAVSVEGGKTEGKDYNTSFNNAIKHMASVTRGVVSEAWYDHKKYIAVRSDAELCAITLIGTPLDVYLEPVEQVFQFDPEDRSYENMALAVRFLENAIEFQLKRKKGLWSGGNNSFLKKNPTSNSEDIQTDIYQGFKYRVHQQNGEFFVCVDLAYRYADKNTLTEILKTLPKEQWASYVLGQSFLYLNGDEWYAVKGSAIGGKIGEQPFIKDDFDGTIYDYITTKGLYANAAEPPKLSKDSLTFYHTYTKDGDKKMEGAADLAKPITLAEDGLHRLSINQPHRRFASAEFFVQKYFQNFSFAGIKLAITTVPFIQPCRIIDFPALKYANGHILDPYQSASGVRGAELYLFPKRRRKFTYNYGLLNDDEYMSQYIFVPDTMPFAMQKSIKYYFNRAMMQLDKTFRGFELMTYSMKQRPFAEKVCREFEAMVNTKQLNGSYGLFVLPQLEGNNWFSQNLHKLVKKELFDTINLKCISEKSLKRYMRSAMDTRGAKIYEVPDHKMQDFKSYQVNTLFKYLVVNRKWPYALAKDLNYDLYIGIDAHEFYAGFCFLFKNGEKIVFDIEKTAKKAGNTFRTEKVNSGLIRDKIVEVLTRHLDAGEDFPKSIVVLRDGISWGEEQKALNAAIDKLREDSKIDQSEIKLAVLDVAKSSAIPIRAAVPDQNNMLDNADAGTVVPIREGKECYIFNTGFPYKIPGSSNPIRVSLAWGDIDFDKAVDDVFAMTQLNFTAPDRASSLPLPLKLIDLIIRDVAHEYTYANVQAKEYKLLQDTMEE</sequence>
<reference evidence="4" key="1">
    <citation type="submission" date="2020-08" db="EMBL/GenBank/DDBJ databases">
        <title>Genomic Encyclopedia of Type Strains, Phase III (KMG-III): the genomes of soil and plant-associated and newly described type strains.</title>
        <authorList>
            <person name="Whitman W."/>
        </authorList>
    </citation>
    <scope>NUCLEOTIDE SEQUENCE [LARGE SCALE GENOMIC DNA]</scope>
    <source>
        <strain evidence="4">CECT 8628</strain>
    </source>
</reference>
<dbReference type="SUPFAM" id="SSF53098">
    <property type="entry name" value="Ribonuclease H-like"/>
    <property type="match status" value="1"/>
</dbReference>
<comment type="similarity">
    <text evidence="1">Belongs to the argonaute family. Long pAgo subfamily.</text>
</comment>
<name>A0A839SPG1_9SPHI</name>
<organism evidence="4 5">
    <name type="scientific">Mucilaginibacter gotjawali</name>
    <dbReference type="NCBI Taxonomy" id="1550579"/>
    <lineage>
        <taxon>Bacteria</taxon>
        <taxon>Pseudomonadati</taxon>
        <taxon>Bacteroidota</taxon>
        <taxon>Sphingobacteriia</taxon>
        <taxon>Sphingobacteriales</taxon>
        <taxon>Sphingobacteriaceae</taxon>
        <taxon>Mucilaginibacter</taxon>
    </lineage>
</organism>
<dbReference type="InterPro" id="IPR012337">
    <property type="entry name" value="RNaseH-like_sf"/>
</dbReference>
<keyword evidence="5" id="KW-1185">Reference proteome</keyword>
<dbReference type="AlphaFoldDB" id="A0A839SPG1"/>
<comment type="caution">
    <text evidence="4">The sequence shown here is derived from an EMBL/GenBank/DDBJ whole genome shotgun (WGS) entry which is preliminary data.</text>
</comment>
<dbReference type="GO" id="GO:0003676">
    <property type="term" value="F:nucleic acid binding"/>
    <property type="evidence" value="ECO:0007669"/>
    <property type="project" value="InterPro"/>
</dbReference>
<feature type="domain" description="Piwi" evidence="3">
    <location>
        <begin position="468"/>
        <end position="753"/>
    </location>
</feature>
<gene>
    <name evidence="4" type="ORF">FHS11_005178</name>
</gene>
<dbReference type="EMBL" id="JACHWX010000024">
    <property type="protein sequence ID" value="MBB3058720.1"/>
    <property type="molecule type" value="Genomic_DNA"/>
</dbReference>
<evidence type="ECO:0000259" key="3">
    <source>
        <dbReference type="SMART" id="SM00950"/>
    </source>
</evidence>
<proteinExistence type="inferred from homology"/>
<evidence type="ECO:0000313" key="4">
    <source>
        <dbReference type="EMBL" id="MBB3058720.1"/>
    </source>
</evidence>
<evidence type="ECO:0000256" key="2">
    <source>
        <dbReference type="ARBA" id="ARBA00035032"/>
    </source>
</evidence>
<dbReference type="InterPro" id="IPR003165">
    <property type="entry name" value="Piwi"/>
</dbReference>
<dbReference type="RefSeq" id="WP_183476372.1">
    <property type="nucleotide sequence ID" value="NZ_JACHWX010000024.1"/>
</dbReference>
<protein>
    <recommendedName>
        <fullName evidence="2">Protein argonaute</fullName>
    </recommendedName>
</protein>
<evidence type="ECO:0000313" key="5">
    <source>
        <dbReference type="Proteomes" id="UP000539265"/>
    </source>
</evidence>
<dbReference type="Proteomes" id="UP000539265">
    <property type="component" value="Unassembled WGS sequence"/>
</dbReference>
<dbReference type="InterPro" id="IPR036397">
    <property type="entry name" value="RNaseH_sf"/>
</dbReference>
<evidence type="ECO:0000256" key="1">
    <source>
        <dbReference type="ARBA" id="ARBA00035012"/>
    </source>
</evidence>
<accession>A0A839SPG1</accession>
<dbReference type="SMART" id="SM00950">
    <property type="entry name" value="Piwi"/>
    <property type="match status" value="1"/>
</dbReference>
<dbReference type="Gene3D" id="3.30.420.10">
    <property type="entry name" value="Ribonuclease H-like superfamily/Ribonuclease H"/>
    <property type="match status" value="1"/>
</dbReference>